<evidence type="ECO:0000256" key="1">
    <source>
        <dbReference type="ARBA" id="ARBA00004123"/>
    </source>
</evidence>
<sequence>MEKMDTQYTIQDNRINVLFDRASDNKKDPQLRIEALISFQQIIENEKHLLESGLFQIICGFLKDSMFEIREWTIDFLDFAFTASGLSRSLLKDSLGKIMPTIGYTISFEESTNIVKKAILWNAGVYPLIYERVCENTHDAELLWSTAISIKSQIMRFFDSPGTKQGIKICAVKYLQSIVKVQSRHVHDSQVIPQNDISLALCPPSHPILNPLMLEKEAISIINGMYNLLDKESSSVITAIINALGPVLRSRPQYIYPLIKIVKKWKNNPPDHLPEIPFKSGKNDPTKFPRQYRRLLQQKEGMEDGTKSSMQKIFGGSRLSAQGSSMIPIDPTQFALPFVVDVIHLALQAIPQERLNQAKQALQQREARLAALRTSSTPPPNTKQERRNRKTLDPRLEFTRDVTPKSPSPPPVIMTDEIVHIKPESSNVIQSEDSTIKREISPPLYDDDMEIDDVATVNIEVPQEQSMDILEDESKETDIKPEKEPQPLPPSIPTFKFQPYALPLPETLSEDQCHLFIKNVLKNILKIESMLSSDAKGKRSDVILTTLSNGKRLSKSQIHMMASRLLTRGLEISSENTKKAYDELREMIVQFILEDFKNRSEFALTWFDEEWYHDSIMLSKDPSYKPNYVLWLSRLLDRIMPTLEDRLFFTQFLLNVPELQEDIVDRIKIFLNDPDRMSLGYHTLSELIDQRPPSRPFCMKILLAYCLHTDIRTRSSAISTANKWFPEHPTISPNVESFALQSLKQLCDECPPPLFDYHYHVGNMGDTKMDTEEENEPLKWNIQDVERHLDLFLSLCSKKSELFDQLLSIYVNTPESMQILIRKNASKMVETIGINGILNLFRTFPDGTEDFILKMLVVYTNKQATPPAQLVNTAKSVIMQRNLDGRFLFPIIAFFEKGEIMRNLPKVIATLDATDKQRDIVKIVFRKILTPPQNGATPMTPSELLVSLHQMDKDGVSLKQSVEAIHICFLLPDIFNQQTLGTVLQQLFVQSELPTTFMRTVTLAVRAYHALGGFVNEMLSRHISHIWENEVLRKGFILYVTEFCLKVQPNNFRFLLQLPKEKILDILKQRDQTLSKALKKYIENLKPEQKRTIPQFLFELFEIGA</sequence>
<comment type="caution">
    <text evidence="7">The sequence shown here is derived from an EMBL/GenBank/DDBJ whole genome shotgun (WGS) entry which is preliminary data.</text>
</comment>
<evidence type="ECO:0000259" key="6">
    <source>
        <dbReference type="Pfam" id="PF12295"/>
    </source>
</evidence>
<feature type="compositionally biased region" description="Basic and acidic residues" evidence="4">
    <location>
        <begin position="390"/>
        <end position="403"/>
    </location>
</feature>
<name>A0A9N8Z142_9GLOM</name>
<dbReference type="SUPFAM" id="SSF48371">
    <property type="entry name" value="ARM repeat"/>
    <property type="match status" value="1"/>
</dbReference>
<feature type="region of interest" description="Disordered" evidence="4">
    <location>
        <begin position="473"/>
        <end position="492"/>
    </location>
</feature>
<dbReference type="OrthoDB" id="331600at2759"/>
<dbReference type="GO" id="GO:0006397">
    <property type="term" value="P:mRNA processing"/>
    <property type="evidence" value="ECO:0007669"/>
    <property type="project" value="UniProtKB-KW"/>
</dbReference>
<comment type="subcellular location">
    <subcellularLocation>
        <location evidence="1">Nucleus</location>
    </subcellularLocation>
</comment>
<dbReference type="InterPro" id="IPR016024">
    <property type="entry name" value="ARM-type_fold"/>
</dbReference>
<dbReference type="Pfam" id="PF12295">
    <property type="entry name" value="Symplekin_C"/>
    <property type="match status" value="1"/>
</dbReference>
<evidence type="ECO:0000313" key="7">
    <source>
        <dbReference type="EMBL" id="CAG8461300.1"/>
    </source>
</evidence>
<dbReference type="PANTHER" id="PTHR15245:SF20">
    <property type="entry name" value="SYMPLEKIN"/>
    <property type="match status" value="1"/>
</dbReference>
<keyword evidence="8" id="KW-1185">Reference proteome</keyword>
<dbReference type="InterPro" id="IPR032460">
    <property type="entry name" value="Symplekin/Pta1_N"/>
</dbReference>
<dbReference type="EMBL" id="CAJVQA010000190">
    <property type="protein sequence ID" value="CAG8461300.1"/>
    <property type="molecule type" value="Genomic_DNA"/>
</dbReference>
<gene>
    <name evidence="7" type="ORF">CPELLU_LOCUS636</name>
</gene>
<evidence type="ECO:0000256" key="2">
    <source>
        <dbReference type="ARBA" id="ARBA00022664"/>
    </source>
</evidence>
<feature type="domain" description="Symplekin/Pta1 N-terminal" evidence="5">
    <location>
        <begin position="112"/>
        <end position="268"/>
    </location>
</feature>
<dbReference type="Pfam" id="PF11935">
    <property type="entry name" value="SYMPK_PTA1_N"/>
    <property type="match status" value="1"/>
</dbReference>
<dbReference type="PANTHER" id="PTHR15245">
    <property type="entry name" value="SYMPLEKIN-RELATED"/>
    <property type="match status" value="1"/>
</dbReference>
<proteinExistence type="predicted"/>
<dbReference type="Gene3D" id="1.25.10.10">
    <property type="entry name" value="Leucine-rich Repeat Variant"/>
    <property type="match status" value="1"/>
</dbReference>
<dbReference type="InterPro" id="IPR022075">
    <property type="entry name" value="Symplekin_C"/>
</dbReference>
<accession>A0A9N8Z142</accession>
<protein>
    <submittedName>
        <fullName evidence="7">25224_t:CDS:1</fullName>
    </submittedName>
</protein>
<feature type="domain" description="Symplekin C-terminal" evidence="6">
    <location>
        <begin position="884"/>
        <end position="1068"/>
    </location>
</feature>
<dbReference type="GO" id="GO:0005847">
    <property type="term" value="C:mRNA cleavage and polyadenylation specificity factor complex"/>
    <property type="evidence" value="ECO:0007669"/>
    <property type="project" value="TreeGrafter"/>
</dbReference>
<dbReference type="InterPro" id="IPR021850">
    <property type="entry name" value="Symplekin/Pta1"/>
</dbReference>
<reference evidence="7" key="1">
    <citation type="submission" date="2021-06" db="EMBL/GenBank/DDBJ databases">
        <authorList>
            <person name="Kallberg Y."/>
            <person name="Tangrot J."/>
            <person name="Rosling A."/>
        </authorList>
    </citation>
    <scope>NUCLEOTIDE SEQUENCE</scope>
    <source>
        <strain evidence="7">FL966</strain>
    </source>
</reference>
<feature type="compositionally biased region" description="Basic and acidic residues" evidence="4">
    <location>
        <begin position="476"/>
        <end position="485"/>
    </location>
</feature>
<dbReference type="AlphaFoldDB" id="A0A9N8Z142"/>
<evidence type="ECO:0000313" key="8">
    <source>
        <dbReference type="Proteomes" id="UP000789759"/>
    </source>
</evidence>
<evidence type="ECO:0000256" key="4">
    <source>
        <dbReference type="SAM" id="MobiDB-lite"/>
    </source>
</evidence>
<keyword evidence="2" id="KW-0507">mRNA processing</keyword>
<dbReference type="InterPro" id="IPR011989">
    <property type="entry name" value="ARM-like"/>
</dbReference>
<keyword evidence="3" id="KW-0539">Nucleus</keyword>
<feature type="region of interest" description="Disordered" evidence="4">
    <location>
        <begin position="366"/>
        <end position="412"/>
    </location>
</feature>
<dbReference type="Proteomes" id="UP000789759">
    <property type="component" value="Unassembled WGS sequence"/>
</dbReference>
<evidence type="ECO:0000259" key="5">
    <source>
        <dbReference type="Pfam" id="PF11935"/>
    </source>
</evidence>
<evidence type="ECO:0000256" key="3">
    <source>
        <dbReference type="ARBA" id="ARBA00023242"/>
    </source>
</evidence>
<organism evidence="7 8">
    <name type="scientific">Cetraspora pellucida</name>
    <dbReference type="NCBI Taxonomy" id="1433469"/>
    <lineage>
        <taxon>Eukaryota</taxon>
        <taxon>Fungi</taxon>
        <taxon>Fungi incertae sedis</taxon>
        <taxon>Mucoromycota</taxon>
        <taxon>Glomeromycotina</taxon>
        <taxon>Glomeromycetes</taxon>
        <taxon>Diversisporales</taxon>
        <taxon>Gigasporaceae</taxon>
        <taxon>Cetraspora</taxon>
    </lineage>
</organism>